<keyword evidence="3" id="KW-1185">Reference proteome</keyword>
<dbReference type="Gene3D" id="3.20.20.30">
    <property type="entry name" value="Luciferase-like domain"/>
    <property type="match status" value="1"/>
</dbReference>
<name>A0ABP9K9Z7_9NOCA</name>
<gene>
    <name evidence="2" type="ORF">GCM10023318_23960</name>
</gene>
<dbReference type="InterPro" id="IPR036661">
    <property type="entry name" value="Luciferase-like_sf"/>
</dbReference>
<protein>
    <submittedName>
        <fullName evidence="2">TIGR03619 family F420-dependent LLM class oxidoreductase</fullName>
    </submittedName>
</protein>
<dbReference type="RefSeq" id="WP_345495347.1">
    <property type="nucleotide sequence ID" value="NZ_BAABJM010000002.1"/>
</dbReference>
<proteinExistence type="predicted"/>
<dbReference type="Proteomes" id="UP001500603">
    <property type="component" value="Unassembled WGS sequence"/>
</dbReference>
<dbReference type="PANTHER" id="PTHR30011:SF32">
    <property type="entry name" value="CONSERVED PROTEIN"/>
    <property type="match status" value="1"/>
</dbReference>
<evidence type="ECO:0000313" key="3">
    <source>
        <dbReference type="Proteomes" id="UP001500603"/>
    </source>
</evidence>
<evidence type="ECO:0000259" key="1">
    <source>
        <dbReference type="Pfam" id="PF00296"/>
    </source>
</evidence>
<dbReference type="Pfam" id="PF00296">
    <property type="entry name" value="Bac_luciferase"/>
    <property type="match status" value="1"/>
</dbReference>
<dbReference type="SUPFAM" id="SSF51679">
    <property type="entry name" value="Bacterial luciferase-like"/>
    <property type="match status" value="1"/>
</dbReference>
<evidence type="ECO:0000313" key="2">
    <source>
        <dbReference type="EMBL" id="GAA5051965.1"/>
    </source>
</evidence>
<dbReference type="EMBL" id="BAABJM010000002">
    <property type="protein sequence ID" value="GAA5051965.1"/>
    <property type="molecule type" value="Genomic_DNA"/>
</dbReference>
<dbReference type="InterPro" id="IPR051260">
    <property type="entry name" value="Diverse_substr_monoxygenases"/>
</dbReference>
<feature type="domain" description="Luciferase-like" evidence="1">
    <location>
        <begin position="10"/>
        <end position="226"/>
    </location>
</feature>
<dbReference type="PANTHER" id="PTHR30011">
    <property type="entry name" value="ALKANESULFONATE MONOOXYGENASE-RELATED"/>
    <property type="match status" value="1"/>
</dbReference>
<accession>A0ABP9K9Z7</accession>
<sequence>MRFTYAETMTDPANYIPLAQAAETAGYTSMVIADSVAYPRDSDSTYPYTPDGSREFLDDKPFIEAFVLSAALAAATTTLRFTPFVLKLPIRPPVLVAKQAASVAALSGNRFGLGVGISPWPEDFEIMDVPFQKRGARMDECIDIVRGLTAGGYFEFQGKFYDIPPIKITPVPTEPIPILIGGHSEPALRRAAQRGDGWMHAGGDDLDRLLARLGELRTEYGTREDFEVHVISMDGFTVDGVKRLEDKGVTDVIVGFRLPYTREADTEPLDRKIANLERFAETVIAKSGN</sequence>
<reference evidence="3" key="1">
    <citation type="journal article" date="2019" name="Int. J. Syst. Evol. Microbiol.">
        <title>The Global Catalogue of Microorganisms (GCM) 10K type strain sequencing project: providing services to taxonomists for standard genome sequencing and annotation.</title>
        <authorList>
            <consortium name="The Broad Institute Genomics Platform"/>
            <consortium name="The Broad Institute Genome Sequencing Center for Infectious Disease"/>
            <person name="Wu L."/>
            <person name="Ma J."/>
        </authorList>
    </citation>
    <scope>NUCLEOTIDE SEQUENCE [LARGE SCALE GENOMIC DNA]</scope>
    <source>
        <strain evidence="3">JCM 18298</strain>
    </source>
</reference>
<comment type="caution">
    <text evidence="2">The sequence shown here is derived from an EMBL/GenBank/DDBJ whole genome shotgun (WGS) entry which is preliminary data.</text>
</comment>
<organism evidence="2 3">
    <name type="scientific">Nocardia callitridis</name>
    <dbReference type="NCBI Taxonomy" id="648753"/>
    <lineage>
        <taxon>Bacteria</taxon>
        <taxon>Bacillati</taxon>
        <taxon>Actinomycetota</taxon>
        <taxon>Actinomycetes</taxon>
        <taxon>Mycobacteriales</taxon>
        <taxon>Nocardiaceae</taxon>
        <taxon>Nocardia</taxon>
    </lineage>
</organism>
<dbReference type="InterPro" id="IPR011251">
    <property type="entry name" value="Luciferase-like_dom"/>
</dbReference>
<dbReference type="NCBIfam" id="TIGR03619">
    <property type="entry name" value="F420_Rv2161c"/>
    <property type="match status" value="1"/>
</dbReference>
<dbReference type="InterPro" id="IPR019921">
    <property type="entry name" value="Lucif-like_OxRdtase_Rv2161c"/>
</dbReference>